<organism evidence="2 3">
    <name type="scientific">Bradyrhizobium jicamae</name>
    <dbReference type="NCBI Taxonomy" id="280332"/>
    <lineage>
        <taxon>Bacteria</taxon>
        <taxon>Pseudomonadati</taxon>
        <taxon>Pseudomonadota</taxon>
        <taxon>Alphaproteobacteria</taxon>
        <taxon>Hyphomicrobiales</taxon>
        <taxon>Nitrobacteraceae</taxon>
        <taxon>Bradyrhizobium</taxon>
    </lineage>
</organism>
<evidence type="ECO:0000256" key="1">
    <source>
        <dbReference type="SAM" id="SignalP"/>
    </source>
</evidence>
<evidence type="ECO:0000313" key="3">
    <source>
        <dbReference type="Proteomes" id="UP001315278"/>
    </source>
</evidence>
<gene>
    <name evidence="2" type="ORF">JQ615_08550</name>
</gene>
<comment type="caution">
    <text evidence="2">The sequence shown here is derived from an EMBL/GenBank/DDBJ whole genome shotgun (WGS) entry which is preliminary data.</text>
</comment>
<proteinExistence type="predicted"/>
<dbReference type="Proteomes" id="UP001315278">
    <property type="component" value="Unassembled WGS sequence"/>
</dbReference>
<evidence type="ECO:0000313" key="2">
    <source>
        <dbReference type="EMBL" id="MBR0795437.1"/>
    </source>
</evidence>
<keyword evidence="3" id="KW-1185">Reference proteome</keyword>
<reference evidence="3" key="1">
    <citation type="journal article" date="2021" name="ISME J.">
        <title>Evolutionary origin and ecological implication of a unique nif island in free-living Bradyrhizobium lineages.</title>
        <authorList>
            <person name="Tao J."/>
        </authorList>
    </citation>
    <scope>NUCLEOTIDE SEQUENCE [LARGE SCALE GENOMIC DNA]</scope>
    <source>
        <strain evidence="3">SZCCT0434</strain>
    </source>
</reference>
<feature type="chain" id="PRO_5046307534" evidence="1">
    <location>
        <begin position="25"/>
        <end position="60"/>
    </location>
</feature>
<keyword evidence="1" id="KW-0732">Signal</keyword>
<sequence length="60" mass="6847">MKKLGLVLAAIGTLAVAVPSIASAETVVVRHGDHHHWDHGWHHGWDHHHHDRVVIRRHHD</sequence>
<accession>A0ABS5FF61</accession>
<protein>
    <submittedName>
        <fullName evidence="2">Uncharacterized protein</fullName>
    </submittedName>
</protein>
<dbReference type="RefSeq" id="WP_212393507.1">
    <property type="nucleotide sequence ID" value="NZ_JAFCJH010000006.1"/>
</dbReference>
<name>A0ABS5FF61_9BRAD</name>
<feature type="signal peptide" evidence="1">
    <location>
        <begin position="1"/>
        <end position="24"/>
    </location>
</feature>
<dbReference type="EMBL" id="JAFCJH010000006">
    <property type="protein sequence ID" value="MBR0795437.1"/>
    <property type="molecule type" value="Genomic_DNA"/>
</dbReference>